<evidence type="ECO:0000256" key="1">
    <source>
        <dbReference type="ARBA" id="ARBA00022801"/>
    </source>
</evidence>
<dbReference type="AlphaFoldDB" id="X0WW29"/>
<dbReference type="PANTHER" id="PTHR22901:SF0">
    <property type="entry name" value="SIALATE O-ACETYLESTERASE"/>
    <property type="match status" value="1"/>
</dbReference>
<dbReference type="Gene3D" id="2.60.40.10">
    <property type="entry name" value="Immunoglobulins"/>
    <property type="match status" value="1"/>
</dbReference>
<keyword evidence="1" id="KW-0378">Hydrolase</keyword>
<accession>X0WW29</accession>
<dbReference type="InterPro" id="IPR005181">
    <property type="entry name" value="SASA"/>
</dbReference>
<evidence type="ECO:0000259" key="2">
    <source>
        <dbReference type="Pfam" id="PF03629"/>
    </source>
</evidence>
<sequence length="259" mass="28461">CTLFFLCTGAQADMALQLPHMFGDHMVLQRDKPVHVWGWARRGQTVSVSFGGQDKSATTSADGKWQVRLDAMEANATGQDLTVAAGGERLTFGDVLVGEVWLCGGQSNMEWRLRSSRDADVEIPSARYPAIRFMRIEPEGAPQPMDDFPAENGAGVWQPCTPETIGECSGVAYFFGQRLHRRLDVPVGLINAAWGGTMAQHWVTRETLETIPAARPFIEDYERKCRAWNDGGSEEGAAKRFAADLKRWEAVAATAKAEG</sequence>
<dbReference type="Pfam" id="PF03629">
    <property type="entry name" value="SASA"/>
    <property type="match status" value="1"/>
</dbReference>
<feature type="non-terminal residue" evidence="3">
    <location>
        <position position="1"/>
    </location>
</feature>
<evidence type="ECO:0000313" key="3">
    <source>
        <dbReference type="EMBL" id="GAG27402.1"/>
    </source>
</evidence>
<comment type="caution">
    <text evidence="3">The sequence shown here is derived from an EMBL/GenBank/DDBJ whole genome shotgun (WGS) entry which is preliminary data.</text>
</comment>
<dbReference type="InterPro" id="IPR039329">
    <property type="entry name" value="SIAE"/>
</dbReference>
<dbReference type="GO" id="GO:0001681">
    <property type="term" value="F:sialate O-acetylesterase activity"/>
    <property type="evidence" value="ECO:0007669"/>
    <property type="project" value="InterPro"/>
</dbReference>
<dbReference type="InterPro" id="IPR036514">
    <property type="entry name" value="SGNH_hydro_sf"/>
</dbReference>
<feature type="non-terminal residue" evidence="3">
    <location>
        <position position="259"/>
    </location>
</feature>
<proteinExistence type="predicted"/>
<protein>
    <recommendedName>
        <fullName evidence="2">Sialate O-acetylesterase domain-containing protein</fullName>
    </recommendedName>
</protein>
<gene>
    <name evidence="3" type="ORF">S01H1_53948</name>
</gene>
<reference evidence="3" key="1">
    <citation type="journal article" date="2014" name="Front. Microbiol.">
        <title>High frequency of phylogenetically diverse reductive dehalogenase-homologous genes in deep subseafloor sedimentary metagenomes.</title>
        <authorList>
            <person name="Kawai M."/>
            <person name="Futagami T."/>
            <person name="Toyoda A."/>
            <person name="Takaki Y."/>
            <person name="Nishi S."/>
            <person name="Hori S."/>
            <person name="Arai W."/>
            <person name="Tsubouchi T."/>
            <person name="Morono Y."/>
            <person name="Uchiyama I."/>
            <person name="Ito T."/>
            <person name="Fujiyama A."/>
            <person name="Inagaki F."/>
            <person name="Takami H."/>
        </authorList>
    </citation>
    <scope>NUCLEOTIDE SEQUENCE</scope>
    <source>
        <strain evidence="3">Expedition CK06-06</strain>
    </source>
</reference>
<name>X0WW29_9ZZZZ</name>
<organism evidence="3">
    <name type="scientific">marine sediment metagenome</name>
    <dbReference type="NCBI Taxonomy" id="412755"/>
    <lineage>
        <taxon>unclassified sequences</taxon>
        <taxon>metagenomes</taxon>
        <taxon>ecological metagenomes</taxon>
    </lineage>
</organism>
<dbReference type="EMBL" id="BARS01034970">
    <property type="protein sequence ID" value="GAG27402.1"/>
    <property type="molecule type" value="Genomic_DNA"/>
</dbReference>
<dbReference type="InterPro" id="IPR013783">
    <property type="entry name" value="Ig-like_fold"/>
</dbReference>
<dbReference type="Gene3D" id="3.40.50.1110">
    <property type="entry name" value="SGNH hydrolase"/>
    <property type="match status" value="1"/>
</dbReference>
<dbReference type="GO" id="GO:0005975">
    <property type="term" value="P:carbohydrate metabolic process"/>
    <property type="evidence" value="ECO:0007669"/>
    <property type="project" value="TreeGrafter"/>
</dbReference>
<dbReference type="PANTHER" id="PTHR22901">
    <property type="entry name" value="SIALATE O-ACETYLESTERASE"/>
    <property type="match status" value="1"/>
</dbReference>
<dbReference type="SUPFAM" id="SSF52266">
    <property type="entry name" value="SGNH hydrolase"/>
    <property type="match status" value="1"/>
</dbReference>
<feature type="domain" description="Sialate O-acetylesterase" evidence="2">
    <location>
        <begin position="99"/>
        <end position="208"/>
    </location>
</feature>